<reference evidence="2" key="1">
    <citation type="submission" date="2016-10" db="EMBL/GenBank/DDBJ databases">
        <authorList>
            <person name="Varghese N."/>
            <person name="Submissions S."/>
        </authorList>
    </citation>
    <scope>NUCLEOTIDE SEQUENCE [LARGE SCALE GENOMIC DNA]</scope>
    <source>
        <strain evidence="2">CGMCC 1.6854</strain>
    </source>
</reference>
<proteinExistence type="predicted"/>
<keyword evidence="2" id="KW-1185">Reference proteome</keyword>
<dbReference type="EMBL" id="FNHW01000001">
    <property type="protein sequence ID" value="SDN09224.1"/>
    <property type="molecule type" value="Genomic_DNA"/>
</dbReference>
<gene>
    <name evidence="1" type="ORF">SAMN04488137_3481</name>
</gene>
<evidence type="ECO:0000313" key="2">
    <source>
        <dbReference type="Proteomes" id="UP000199544"/>
    </source>
</evidence>
<dbReference type="Proteomes" id="UP000199544">
    <property type="component" value="Unassembled WGS sequence"/>
</dbReference>
<accession>A0A1G9YJ77</accession>
<protein>
    <recommendedName>
        <fullName evidence="3">BclA C-terminal domain-containing protein</fullName>
    </recommendedName>
</protein>
<name>A0A1G9YJ77_9BACL</name>
<evidence type="ECO:0008006" key="3">
    <source>
        <dbReference type="Google" id="ProtNLM"/>
    </source>
</evidence>
<dbReference type="OrthoDB" id="2971391at2"/>
<dbReference type="InterPro" id="IPR008983">
    <property type="entry name" value="Tumour_necrosis_fac-like_dom"/>
</dbReference>
<organism evidence="1 2">
    <name type="scientific">Fictibacillus solisalsi</name>
    <dbReference type="NCBI Taxonomy" id="459525"/>
    <lineage>
        <taxon>Bacteria</taxon>
        <taxon>Bacillati</taxon>
        <taxon>Bacillota</taxon>
        <taxon>Bacilli</taxon>
        <taxon>Bacillales</taxon>
        <taxon>Fictibacillaceae</taxon>
        <taxon>Fictibacillus</taxon>
    </lineage>
</organism>
<evidence type="ECO:0000313" key="1">
    <source>
        <dbReference type="EMBL" id="SDN09224.1"/>
    </source>
</evidence>
<dbReference type="Gene3D" id="2.60.120.40">
    <property type="match status" value="1"/>
</dbReference>
<sequence>MRKMIKAKKPKGSWKGFRHLQSKIYGSLNGTPADLTQALTGVNVDFVAAGPTYGMIANPDDDTITVKTPGAYDVTISLTNEFINTSRVFVQYSIFINEVMADASLFSFFKEQGEEPTASEESKTITLNLNANDVISVRPIVVGGPAAYYRDPTLVVKEAEVSLFS</sequence>
<dbReference type="RefSeq" id="WP_090236278.1">
    <property type="nucleotide sequence ID" value="NZ_FNHW01000001.1"/>
</dbReference>
<dbReference type="AlphaFoldDB" id="A0A1G9YJ77"/>